<dbReference type="RefSeq" id="WP_126139362.1">
    <property type="nucleotide sequence ID" value="NZ_RXHU01000005.1"/>
</dbReference>
<dbReference type="Gene3D" id="2.60.120.560">
    <property type="entry name" value="Exo-inulinase, domain 1"/>
    <property type="match status" value="1"/>
</dbReference>
<dbReference type="PROSITE" id="PS50853">
    <property type="entry name" value="FN3"/>
    <property type="match status" value="1"/>
</dbReference>
<dbReference type="Gene3D" id="2.60.40.10">
    <property type="entry name" value="Immunoglobulins"/>
    <property type="match status" value="1"/>
</dbReference>
<dbReference type="CDD" id="cd00063">
    <property type="entry name" value="FN3"/>
    <property type="match status" value="1"/>
</dbReference>
<keyword evidence="4" id="KW-1185">Reference proteome</keyword>
<dbReference type="EMBL" id="RXHU01000005">
    <property type="protein sequence ID" value="RTE11643.1"/>
    <property type="molecule type" value="Genomic_DNA"/>
</dbReference>
<gene>
    <name evidence="3" type="ORF">EJQ19_01065</name>
</gene>
<dbReference type="Proteomes" id="UP000276128">
    <property type="component" value="Unassembled WGS sequence"/>
</dbReference>
<dbReference type="Gene3D" id="3.20.20.80">
    <property type="entry name" value="Glycosidases"/>
    <property type="match status" value="1"/>
</dbReference>
<dbReference type="InterPro" id="IPR013783">
    <property type="entry name" value="Ig-like_fold"/>
</dbReference>
<dbReference type="InterPro" id="IPR003961">
    <property type="entry name" value="FN3_dom"/>
</dbReference>
<keyword evidence="1" id="KW-0732">Signal</keyword>
<feature type="signal peptide" evidence="1">
    <location>
        <begin position="1"/>
        <end position="33"/>
    </location>
</feature>
<proteinExistence type="predicted"/>
<feature type="domain" description="Fibronectin type-III" evidence="2">
    <location>
        <begin position="778"/>
        <end position="868"/>
    </location>
</feature>
<dbReference type="InterPro" id="IPR017853">
    <property type="entry name" value="GH"/>
</dbReference>
<dbReference type="OrthoDB" id="9801493at2"/>
<evidence type="ECO:0000256" key="1">
    <source>
        <dbReference type="SAM" id="SignalP"/>
    </source>
</evidence>
<evidence type="ECO:0000313" key="4">
    <source>
        <dbReference type="Proteomes" id="UP000276128"/>
    </source>
</evidence>
<organism evidence="3 4">
    <name type="scientific">Paenibacillus whitsoniae</name>
    <dbReference type="NCBI Taxonomy" id="2496558"/>
    <lineage>
        <taxon>Bacteria</taxon>
        <taxon>Bacillati</taxon>
        <taxon>Bacillota</taxon>
        <taxon>Bacilli</taxon>
        <taxon>Bacillales</taxon>
        <taxon>Paenibacillaceae</taxon>
        <taxon>Paenibacillus</taxon>
    </lineage>
</organism>
<evidence type="ECO:0000313" key="3">
    <source>
        <dbReference type="EMBL" id="RTE11643.1"/>
    </source>
</evidence>
<dbReference type="InterPro" id="IPR036116">
    <property type="entry name" value="FN3_sf"/>
</dbReference>
<dbReference type="AlphaFoldDB" id="A0A3S0CDR9"/>
<dbReference type="SUPFAM" id="SSF49265">
    <property type="entry name" value="Fibronectin type III"/>
    <property type="match status" value="1"/>
</dbReference>
<comment type="caution">
    <text evidence="3">The sequence shown here is derived from an EMBL/GenBank/DDBJ whole genome shotgun (WGS) entry which is preliminary data.</text>
</comment>
<protein>
    <recommendedName>
        <fullName evidence="2">Fibronectin type-III domain-containing protein</fullName>
    </recommendedName>
</protein>
<reference evidence="3 4" key="1">
    <citation type="submission" date="2018-12" db="EMBL/GenBank/DDBJ databases">
        <title>Bacillus ochoae sp. nov., Paenibacillus whitsoniae sp. nov., Paenibacillus spiritus sp. nov. Isolated from the Mars Exploration Rover during spacecraft assembly.</title>
        <authorList>
            <person name="Seuylemezian A."/>
            <person name="Vaishampayan P."/>
        </authorList>
    </citation>
    <scope>NUCLEOTIDE SEQUENCE [LARGE SCALE GENOMIC DNA]</scope>
    <source>
        <strain evidence="3 4">MER 54</strain>
    </source>
</reference>
<dbReference type="SUPFAM" id="SSF51445">
    <property type="entry name" value="(Trans)glycosidases"/>
    <property type="match status" value="1"/>
</dbReference>
<accession>A0A3S0CDR9</accession>
<feature type="chain" id="PRO_5018665148" description="Fibronectin type-III domain-containing protein" evidence="1">
    <location>
        <begin position="34"/>
        <end position="1042"/>
    </location>
</feature>
<sequence length="1042" mass="113977">MRKKWMSKLAGLMLAALLLPLAGIASIPTPAEAAPIVADSNWRPIDTTLAVAPGSAMDLSILNTEPAGAKGSVHIDVYGDYYFEQDGVKTKAKFYGGNLNGSYLVDPTRAEMVVMADRIAAMGYNVVRYSSVDQNYSWAKGLMQPLTSTTVTLNPTKLDNFDYFNALLKARGVYIDMDILAFANFEDVPSIGKTVYGSTASRFLATLLPDGQAIWQSFAYQLFNHVNPYTGYALKDEPQIMGVSPMNEVILYNGDYSNPNWNAWMRNDFNAFLAGKGRPAITTFPNNFWGAPTSMKNDLAEYFTEKQFATYGAMKSYLKDTIGVKAPIGGINYINDALANYWRTQADIHETHLYNGIVDGRNASFTYNPLTHPRYSMIFAPESSANYVPQYGSFIFKNYVPGLALGQLYNKPFALTEWNHEFPNKGRDDIGLMTAAAGAYQGWDMLNRFDYVSRVKEAVNETLQGGTTSFDALTDVIATMSEYQGALVFRQAHLTPADAKFVIVRDQTYVKTHSSSTENESPEQNRMYIPHLFKTVTVYADKPGEPYAIYKITPDLTDAQIAAGDIPAANKITITNSMTMKQVAETFINAIDDTGLKTSMLANLNNNKLVSDTGELLFDLNLNTYLINTPYVVAAAGTMNNNSYELGPVTMEANLPKGTLSVASLDDQPLDESDRMLMIYTTDAAATGEHEETVSGGVTTYYRGTLPTLAKYGTAEVKLTTTKTPSAYKAYKLAMNGVRLQEIPISVLGDTMTIPLETDKGYGFELVYAPLIGTDVSAPTVPTNVATVSPFSTQVNVSWDKSTDDVGVAGYKIYRNGTEIASLNGNVTKYTDLAVSANTTYNYAIKAFDPSGNVSAVSSTASVTTSDIIFYDGFEGGNSAWTVHYGLFSIVPDGGSNVYFADNLGYGGSKASAGSTSWQNYSVEAKVKANSWSSIYGRMGLIARLMDNKNFYYVYYDDNLHQLTLRKLVNDSDSTLASVPLTLSTGVQHLFKLEVNGSSLKAYVNGTLKISATDSTFSQGKIGVYTHIAQAYFDDVYVRAIP</sequence>
<dbReference type="InterPro" id="IPR013320">
    <property type="entry name" value="ConA-like_dom_sf"/>
</dbReference>
<dbReference type="SUPFAM" id="SSF49899">
    <property type="entry name" value="Concanavalin A-like lectins/glucanases"/>
    <property type="match status" value="1"/>
</dbReference>
<evidence type="ECO:0000259" key="2">
    <source>
        <dbReference type="PROSITE" id="PS50853"/>
    </source>
</evidence>
<name>A0A3S0CDR9_9BACL</name>